<dbReference type="InterPro" id="IPR009875">
    <property type="entry name" value="PilZ_domain"/>
</dbReference>
<dbReference type="GO" id="GO:0035438">
    <property type="term" value="F:cyclic-di-GMP binding"/>
    <property type="evidence" value="ECO:0007669"/>
    <property type="project" value="InterPro"/>
</dbReference>
<dbReference type="RefSeq" id="WP_159793276.1">
    <property type="nucleotide sequence ID" value="NZ_WTYM01000033.1"/>
</dbReference>
<name>A0A6I4SVN5_9SPHN</name>
<keyword evidence="4" id="KW-1185">Reference proteome</keyword>
<dbReference type="Proteomes" id="UP000433652">
    <property type="component" value="Unassembled WGS sequence"/>
</dbReference>
<comment type="caution">
    <text evidence="3">The sequence shown here is derived from an EMBL/GenBank/DDBJ whole genome shotgun (WGS) entry which is preliminary data.</text>
</comment>
<proteinExistence type="predicted"/>
<evidence type="ECO:0000259" key="2">
    <source>
        <dbReference type="Pfam" id="PF07238"/>
    </source>
</evidence>
<dbReference type="OrthoDB" id="7505938at2"/>
<dbReference type="Pfam" id="PF07238">
    <property type="entry name" value="PilZ"/>
    <property type="match status" value="1"/>
</dbReference>
<accession>A0A6I4SVN5</accession>
<gene>
    <name evidence="3" type="ORF">GRI89_06150</name>
</gene>
<feature type="compositionally biased region" description="Basic and acidic residues" evidence="1">
    <location>
        <begin position="12"/>
        <end position="24"/>
    </location>
</feature>
<feature type="compositionally biased region" description="Polar residues" evidence="1">
    <location>
        <begin position="124"/>
        <end position="135"/>
    </location>
</feature>
<protein>
    <recommendedName>
        <fullName evidence="2">PilZ domain-containing protein</fullName>
    </recommendedName>
</protein>
<feature type="domain" description="PilZ" evidence="2">
    <location>
        <begin position="13"/>
        <end position="94"/>
    </location>
</feature>
<organism evidence="3 4">
    <name type="scientific">Croceibacterium salegens</name>
    <dbReference type="NCBI Taxonomy" id="1737568"/>
    <lineage>
        <taxon>Bacteria</taxon>
        <taxon>Pseudomonadati</taxon>
        <taxon>Pseudomonadota</taxon>
        <taxon>Alphaproteobacteria</taxon>
        <taxon>Sphingomonadales</taxon>
        <taxon>Erythrobacteraceae</taxon>
        <taxon>Croceibacterium</taxon>
    </lineage>
</organism>
<dbReference type="Gene3D" id="2.40.10.220">
    <property type="entry name" value="predicted glycosyltransferase like domains"/>
    <property type="match status" value="1"/>
</dbReference>
<dbReference type="AlphaFoldDB" id="A0A6I4SVN5"/>
<feature type="region of interest" description="Disordered" evidence="1">
    <location>
        <begin position="99"/>
        <end position="135"/>
    </location>
</feature>
<reference evidence="3 4" key="1">
    <citation type="submission" date="2019-12" db="EMBL/GenBank/DDBJ databases">
        <title>Genomic-based taxomic classification of the family Erythrobacteraceae.</title>
        <authorList>
            <person name="Xu L."/>
        </authorList>
    </citation>
    <scope>NUCLEOTIDE SEQUENCE [LARGE SCALE GENOMIC DNA]</scope>
    <source>
        <strain evidence="3 4">MCCC 1K01500</strain>
    </source>
</reference>
<evidence type="ECO:0000313" key="3">
    <source>
        <dbReference type="EMBL" id="MXO59120.1"/>
    </source>
</evidence>
<dbReference type="SUPFAM" id="SSF141371">
    <property type="entry name" value="PilZ domain-like"/>
    <property type="match status" value="1"/>
</dbReference>
<dbReference type="EMBL" id="WTYM01000033">
    <property type="protein sequence ID" value="MXO59120.1"/>
    <property type="molecule type" value="Genomic_DNA"/>
</dbReference>
<evidence type="ECO:0000313" key="4">
    <source>
        <dbReference type="Proteomes" id="UP000433652"/>
    </source>
</evidence>
<evidence type="ECO:0000256" key="1">
    <source>
        <dbReference type="SAM" id="MobiDB-lite"/>
    </source>
</evidence>
<feature type="region of interest" description="Disordered" evidence="1">
    <location>
        <begin position="1"/>
        <end position="28"/>
    </location>
</feature>
<sequence length="135" mass="14931">MATLPHQNAAPAERRSAQREEVRRPATMRTSYAVIPGEILDISTGGARFEAPKVPGPMVSCLLEWDDREVFCRVIWSKHDACGVAFDRPIPVDAVGEAVEETRRTEPPAAVNNIPLGTRRNRFRMSTSGEETGQD</sequence>